<dbReference type="InterPro" id="IPR037523">
    <property type="entry name" value="VOC_core"/>
</dbReference>
<reference evidence="3 4" key="1">
    <citation type="journal article" date="2019" name="Int. J. Syst. Evol. Microbiol.">
        <title>The Global Catalogue of Microorganisms (GCM) 10K type strain sequencing project: providing services to taxonomists for standard genome sequencing and annotation.</title>
        <authorList>
            <consortium name="The Broad Institute Genomics Platform"/>
            <consortium name="The Broad Institute Genome Sequencing Center for Infectious Disease"/>
            <person name="Wu L."/>
            <person name="Ma J."/>
        </authorList>
    </citation>
    <scope>NUCLEOTIDE SEQUENCE [LARGE SCALE GENOMIC DNA]</scope>
    <source>
        <strain evidence="3 4">CGMCC 1.12859</strain>
    </source>
</reference>
<dbReference type="RefSeq" id="WP_267646194.1">
    <property type="nucleotide sequence ID" value="NZ_JANHGR010000001.1"/>
</dbReference>
<dbReference type="PANTHER" id="PTHR36110">
    <property type="entry name" value="RING-CLEAVING DIOXYGENASE MHQE-RELATED"/>
    <property type="match status" value="1"/>
</dbReference>
<dbReference type="Gene3D" id="3.10.180.10">
    <property type="entry name" value="2,3-Dihydroxybiphenyl 1,2-Dioxygenase, domain 1"/>
    <property type="match status" value="2"/>
</dbReference>
<feature type="region of interest" description="Disordered" evidence="1">
    <location>
        <begin position="361"/>
        <end position="401"/>
    </location>
</feature>
<organism evidence="3 4">
    <name type="scientific">Halolamina litorea</name>
    <dbReference type="NCBI Taxonomy" id="1515593"/>
    <lineage>
        <taxon>Archaea</taxon>
        <taxon>Methanobacteriati</taxon>
        <taxon>Methanobacteriota</taxon>
        <taxon>Stenosarchaea group</taxon>
        <taxon>Halobacteria</taxon>
        <taxon>Halobacteriales</taxon>
        <taxon>Haloferacaceae</taxon>
    </lineage>
</organism>
<dbReference type="SUPFAM" id="SSF54593">
    <property type="entry name" value="Glyoxalase/Bleomycin resistance protein/Dihydroxybiphenyl dioxygenase"/>
    <property type="match status" value="1"/>
</dbReference>
<comment type="caution">
    <text evidence="3">The sequence shown here is derived from an EMBL/GenBank/DDBJ whole genome shotgun (WGS) entry which is preliminary data.</text>
</comment>
<dbReference type="InterPro" id="IPR052537">
    <property type="entry name" value="Extradiol_RC_dioxygenase"/>
</dbReference>
<protein>
    <submittedName>
        <fullName evidence="3">VOC family protein</fullName>
    </submittedName>
</protein>
<dbReference type="PANTHER" id="PTHR36110:SF2">
    <property type="entry name" value="RING-CLEAVING DIOXYGENASE MHQE-RELATED"/>
    <property type="match status" value="1"/>
</dbReference>
<dbReference type="AlphaFoldDB" id="A0ABD6BSR7"/>
<dbReference type="EMBL" id="JBHUCZ010000003">
    <property type="protein sequence ID" value="MFD1567223.1"/>
    <property type="molecule type" value="Genomic_DNA"/>
</dbReference>
<feature type="compositionally biased region" description="Acidic residues" evidence="1">
    <location>
        <begin position="385"/>
        <end position="394"/>
    </location>
</feature>
<feature type="region of interest" description="Disordered" evidence="1">
    <location>
        <begin position="1"/>
        <end position="58"/>
    </location>
</feature>
<dbReference type="InterPro" id="IPR029068">
    <property type="entry name" value="Glyas_Bleomycin-R_OHBP_Dase"/>
</dbReference>
<proteinExistence type="predicted"/>
<gene>
    <name evidence="3" type="ORF">ACFSAU_06935</name>
</gene>
<evidence type="ECO:0000313" key="3">
    <source>
        <dbReference type="EMBL" id="MFD1567223.1"/>
    </source>
</evidence>
<evidence type="ECO:0000313" key="4">
    <source>
        <dbReference type="Proteomes" id="UP001597139"/>
    </source>
</evidence>
<dbReference type="Pfam" id="PF00903">
    <property type="entry name" value="Glyoxalase"/>
    <property type="match status" value="2"/>
</dbReference>
<accession>A0ABD6BSR7</accession>
<keyword evidence="4" id="KW-1185">Reference proteome</keyword>
<dbReference type="InterPro" id="IPR004360">
    <property type="entry name" value="Glyas_Fos-R_dOase_dom"/>
</dbReference>
<name>A0ABD6BSR7_9EURY</name>
<evidence type="ECO:0000256" key="1">
    <source>
        <dbReference type="SAM" id="MobiDB-lite"/>
    </source>
</evidence>
<evidence type="ECO:0000259" key="2">
    <source>
        <dbReference type="PROSITE" id="PS51819"/>
    </source>
</evidence>
<dbReference type="Proteomes" id="UP001597139">
    <property type="component" value="Unassembled WGS sequence"/>
</dbReference>
<feature type="domain" description="VOC" evidence="2">
    <location>
        <begin position="204"/>
        <end position="339"/>
    </location>
</feature>
<sequence>MSEREPDLDTLAPDSGVDESRRPSSANRNSESSGDVDADSDAAASDAPDTPGLHHLSVVSGDPYGTLTFYRDVLGLRLVKRTVNHDEPAVHHLYFGDAEATRGTTFTAFPYPLDPGGRRGAGQPSETAFAIPEGSREYWQERLASHGVEAEAGERFGERTLTVTDRDGLDLALIESAGAGVLGVDETPVDPWNESVPDEHAIRGIHSTTLRSNSPYVTGRVLELFGFGLVGQEGDRVRYVAGADGVETEGLDADTTDLAEAPTPGTVVDLYGREEPWGKEGAGTGHHVAVRMPDRAALDAWHDRLLDAGLSPSQPRERYYFDSVYVRDPGGVLFELATDGPGIDRDEPIEELGSELRLPPWLEADESMIRDQLPPLDEPVRYDDEEHDTDDIDDTAQGGKR</sequence>
<feature type="domain" description="VOC" evidence="2">
    <location>
        <begin position="52"/>
        <end position="176"/>
    </location>
</feature>
<dbReference type="PROSITE" id="PS51819">
    <property type="entry name" value="VOC"/>
    <property type="match status" value="2"/>
</dbReference>